<name>A0A3G9JXS0_9FIRM</name>
<dbReference type="SUPFAM" id="SSF109604">
    <property type="entry name" value="HD-domain/PDEase-like"/>
    <property type="match status" value="1"/>
</dbReference>
<proteinExistence type="predicted"/>
<protein>
    <submittedName>
        <fullName evidence="2">Phosphohydrolase</fullName>
    </submittedName>
</protein>
<evidence type="ECO:0000313" key="2">
    <source>
        <dbReference type="EMBL" id="BBH27779.1"/>
    </source>
</evidence>
<dbReference type="InterPro" id="IPR006674">
    <property type="entry name" value="HD_domain"/>
</dbReference>
<evidence type="ECO:0000259" key="1">
    <source>
        <dbReference type="Pfam" id="PF01966"/>
    </source>
</evidence>
<evidence type="ECO:0000313" key="3">
    <source>
        <dbReference type="Proteomes" id="UP000268059"/>
    </source>
</evidence>
<accession>A0A3G9JXS0</accession>
<dbReference type="CDD" id="cd00077">
    <property type="entry name" value="HDc"/>
    <property type="match status" value="1"/>
</dbReference>
<dbReference type="AlphaFoldDB" id="A0A3G9JXS0"/>
<sequence>MNKVQLYGQDILHSSTYQSQRLFIQHGHVSVYEHCVNVAIMCLKIASVLPLQVNERALVRGALLHDYFLYDWHEPGHSWHGFTHPATALANARKDYQLGAIEQDMIVKHMFPLTLSLPRYRESFIIVIADKLAAISETIHR</sequence>
<dbReference type="KEGG" id="ebm:SG0102_27130"/>
<dbReference type="Gene3D" id="1.10.3210.10">
    <property type="entry name" value="Hypothetical protein af1432"/>
    <property type="match status" value="1"/>
</dbReference>
<dbReference type="EMBL" id="AP019309">
    <property type="protein sequence ID" value="BBH27779.1"/>
    <property type="molecule type" value="Genomic_DNA"/>
</dbReference>
<dbReference type="OrthoDB" id="360187at2"/>
<dbReference type="InterPro" id="IPR003607">
    <property type="entry name" value="HD/PDEase_dom"/>
</dbReference>
<organism evidence="2 3">
    <name type="scientific">Intestinibaculum porci</name>
    <dbReference type="NCBI Taxonomy" id="2487118"/>
    <lineage>
        <taxon>Bacteria</taxon>
        <taxon>Bacillati</taxon>
        <taxon>Bacillota</taxon>
        <taxon>Erysipelotrichia</taxon>
        <taxon>Erysipelotrichales</taxon>
        <taxon>Erysipelotrichaceae</taxon>
        <taxon>Intestinibaculum</taxon>
    </lineage>
</organism>
<reference evidence="2 3" key="1">
    <citation type="submission" date="2018-11" db="EMBL/GenBank/DDBJ databases">
        <title>Novel Erysipelotrichaceae bacterium isolated from small intestine of a swine.</title>
        <authorList>
            <person name="Kim J.S."/>
            <person name="Choe H."/>
            <person name="Lee Y.R."/>
            <person name="Kim K.M."/>
            <person name="Park D.S."/>
        </authorList>
    </citation>
    <scope>NUCLEOTIDE SEQUENCE [LARGE SCALE GENOMIC DNA]</scope>
    <source>
        <strain evidence="2 3">SG0102</strain>
    </source>
</reference>
<dbReference type="GO" id="GO:0016787">
    <property type="term" value="F:hydrolase activity"/>
    <property type="evidence" value="ECO:0007669"/>
    <property type="project" value="UniProtKB-KW"/>
</dbReference>
<keyword evidence="3" id="KW-1185">Reference proteome</keyword>
<dbReference type="Proteomes" id="UP000268059">
    <property type="component" value="Chromosome"/>
</dbReference>
<dbReference type="Pfam" id="PF01966">
    <property type="entry name" value="HD"/>
    <property type="match status" value="1"/>
</dbReference>
<dbReference type="RefSeq" id="WP_125120476.1">
    <property type="nucleotide sequence ID" value="NZ_AP019309.1"/>
</dbReference>
<gene>
    <name evidence="2" type="ORF">SG0102_27130</name>
</gene>
<dbReference type="InParanoid" id="A0A3G9JXS0"/>
<keyword evidence="2" id="KW-0378">Hydrolase</keyword>
<feature type="domain" description="HD" evidence="1">
    <location>
        <begin position="31"/>
        <end position="134"/>
    </location>
</feature>